<dbReference type="RefSeq" id="WP_059634903.1">
    <property type="nucleotide sequence ID" value="NZ_JBGRUR010000009.1"/>
</dbReference>
<organism evidence="1 2">
    <name type="scientific">Burkholderia ubonensis</name>
    <dbReference type="NCBI Taxonomy" id="101571"/>
    <lineage>
        <taxon>Bacteria</taxon>
        <taxon>Pseudomonadati</taxon>
        <taxon>Pseudomonadota</taxon>
        <taxon>Betaproteobacteria</taxon>
        <taxon>Burkholderiales</taxon>
        <taxon>Burkholderiaceae</taxon>
        <taxon>Burkholderia</taxon>
        <taxon>Burkholderia cepacia complex</taxon>
    </lineage>
</organism>
<gene>
    <name evidence="1" type="ORF">WI38_20645</name>
</gene>
<name>A0A102PFQ1_9BURK</name>
<accession>A0A102PFQ1</accession>
<sequence>MNELHGISAPAGMPRLSAHEMAALMLLEQAPVEIELGTLDMTMLRDAGLAELIDRDKGDPKFSITRKGKVMLRMLSEWITRERAVSPANPA</sequence>
<evidence type="ECO:0000313" key="1">
    <source>
        <dbReference type="EMBL" id="KUZ88082.1"/>
    </source>
</evidence>
<proteinExistence type="predicted"/>
<dbReference type="EMBL" id="LOTN01000038">
    <property type="protein sequence ID" value="KUZ88082.1"/>
    <property type="molecule type" value="Genomic_DNA"/>
</dbReference>
<comment type="caution">
    <text evidence="1">The sequence shown here is derived from an EMBL/GenBank/DDBJ whole genome shotgun (WGS) entry which is preliminary data.</text>
</comment>
<dbReference type="AlphaFoldDB" id="A0A102PFQ1"/>
<reference evidence="1 2" key="1">
    <citation type="submission" date="2015-11" db="EMBL/GenBank/DDBJ databases">
        <title>Expanding the genomic diversity of Burkholderia species for the development of highly accurate diagnostics.</title>
        <authorList>
            <person name="Sahl J."/>
            <person name="Keim P."/>
            <person name="Wagner D."/>
        </authorList>
    </citation>
    <scope>NUCLEOTIDE SEQUENCE [LARGE SCALE GENOMIC DNA]</scope>
    <source>
        <strain evidence="1 2">RF32-BP4</strain>
    </source>
</reference>
<evidence type="ECO:0000313" key="2">
    <source>
        <dbReference type="Proteomes" id="UP000065521"/>
    </source>
</evidence>
<evidence type="ECO:0008006" key="3">
    <source>
        <dbReference type="Google" id="ProtNLM"/>
    </source>
</evidence>
<protein>
    <recommendedName>
        <fullName evidence="3">Preprotein translocase subunit SecA</fullName>
    </recommendedName>
</protein>
<dbReference type="Proteomes" id="UP000065521">
    <property type="component" value="Unassembled WGS sequence"/>
</dbReference>